<evidence type="ECO:0000256" key="1">
    <source>
        <dbReference type="SAM" id="MobiDB-lite"/>
    </source>
</evidence>
<reference evidence="2" key="1">
    <citation type="journal article" date="2014" name="PLoS ONE">
        <title>Transcriptome-Based Identification of ABC Transporters in the Western Tarnished Plant Bug Lygus hesperus.</title>
        <authorList>
            <person name="Hull J.J."/>
            <person name="Chaney K."/>
            <person name="Geib S.M."/>
            <person name="Fabrick J.A."/>
            <person name="Brent C.S."/>
            <person name="Walsh D."/>
            <person name="Lavine L.C."/>
        </authorList>
    </citation>
    <scope>NUCLEOTIDE SEQUENCE</scope>
</reference>
<name>A0A0A9W791_LYGHE</name>
<protein>
    <submittedName>
        <fullName evidence="2">ProP effector</fullName>
    </submittedName>
</protein>
<proteinExistence type="predicted"/>
<reference evidence="2" key="2">
    <citation type="submission" date="2014-07" db="EMBL/GenBank/DDBJ databases">
        <authorList>
            <person name="Hull J."/>
        </authorList>
    </citation>
    <scope>NUCLEOTIDE SEQUENCE</scope>
</reference>
<gene>
    <name evidence="2" type="primary">proQ_2</name>
    <name evidence="2" type="ORF">CM83_34847</name>
</gene>
<accession>A0A0A9W791</accession>
<feature type="non-terminal residue" evidence="2">
    <location>
        <position position="567"/>
    </location>
</feature>
<dbReference type="AlphaFoldDB" id="A0A0A9W791"/>
<evidence type="ECO:0000313" key="2">
    <source>
        <dbReference type="EMBL" id="JAG03624.1"/>
    </source>
</evidence>
<dbReference type="EMBL" id="GBHO01039980">
    <property type="protein sequence ID" value="JAG03624.1"/>
    <property type="molecule type" value="Transcribed_RNA"/>
</dbReference>
<organism evidence="2">
    <name type="scientific">Lygus hesperus</name>
    <name type="common">Western plant bug</name>
    <dbReference type="NCBI Taxonomy" id="30085"/>
    <lineage>
        <taxon>Eukaryota</taxon>
        <taxon>Metazoa</taxon>
        <taxon>Ecdysozoa</taxon>
        <taxon>Arthropoda</taxon>
        <taxon>Hexapoda</taxon>
        <taxon>Insecta</taxon>
        <taxon>Pterygota</taxon>
        <taxon>Neoptera</taxon>
        <taxon>Paraneoptera</taxon>
        <taxon>Hemiptera</taxon>
        <taxon>Heteroptera</taxon>
        <taxon>Panheteroptera</taxon>
        <taxon>Cimicomorpha</taxon>
        <taxon>Miridae</taxon>
        <taxon>Mirini</taxon>
        <taxon>Lygus</taxon>
    </lineage>
</organism>
<feature type="compositionally biased region" description="Polar residues" evidence="1">
    <location>
        <begin position="143"/>
        <end position="163"/>
    </location>
</feature>
<feature type="region of interest" description="Disordered" evidence="1">
    <location>
        <begin position="142"/>
        <end position="163"/>
    </location>
</feature>
<sequence>MNRTPYLVHKLFDPNSTPSSRPKHIGAVYKMMEPPNSSAYNSRILRKSRLDGLSCSHFRNIGTERYTQCIDEECHEYHPKRDFGMSTSTVDDFEKVLQNICGPNYWYHRSETSNLSRHDEGTGDKDCYCSASMSRKRVDLNCNKGNQSANSNGNITNGQSEPSNVNLLKKRSFDKTNSDDTHDHSNADLRRRKIRTVHTCTDADLTGRENIGHLMLDTFEKAGNRSSDLEALDMAKNEFLNKFKSLGIGGPKPSVGCCKETAKQDRTVTGNGYAEDIANCEDIAFEMSPLRLGGGLYLKTRKKVVSKSVSGYTSDSTSNSFFGENQMNVINMASCNGMRRESGDSIEGRRHQQQVASNSRRAIKIKSRSCQDIFVSRNLISTSEVLERVIPKIEERRCQCFTAAGSGEGLGYGIFDKKLERGVKKSNLKGYNASQLERSSWRFHDILLNPEIGSSFLQRPSFIGASVAQYSNICGSQSAHRVSLDRLSTVVNTDILSDEWCPSNDTRVANSHTFVGPKKRGLLQRTILTIRKKITSLFGKKLANESTGNVRPFTFNKHDKIVFILSH</sequence>